<dbReference type="AlphaFoldDB" id="A0A6G1JE12"/>
<protein>
    <submittedName>
        <fullName evidence="2">Uncharacterized protein</fullName>
    </submittedName>
</protein>
<evidence type="ECO:0000313" key="2">
    <source>
        <dbReference type="EMBL" id="KAF2688369.1"/>
    </source>
</evidence>
<keyword evidence="3" id="KW-1185">Reference proteome</keyword>
<sequence>MEHWRSCAKMGGYFWQIRNEWLKCKHDVAFYKVIYSCNLKELFIPIVRAPADLDLLLSDPDGEGWKEKELQNKLVERLQESYEVYMEIIKDMNETADELRTELCFDNAGVQEKRAPPSTKKECNERLGKLLRMSDEISGLRNAPRSSIKQISKLENAFKSVYRKSDRLFKALEKAWNCLCRQYHFANLRLEHRSSTEACFEIILMSLGPPGYWSPPWTWVEIHARGAQAITGHHS</sequence>
<evidence type="ECO:0000313" key="3">
    <source>
        <dbReference type="Proteomes" id="UP000799291"/>
    </source>
</evidence>
<accession>A0A6G1JE12</accession>
<proteinExistence type="predicted"/>
<dbReference type="PANTHER" id="PTHR35186">
    <property type="entry name" value="ANK_REP_REGION DOMAIN-CONTAINING PROTEIN"/>
    <property type="match status" value="1"/>
</dbReference>
<name>A0A6G1JE12_9PLEO</name>
<evidence type="ECO:0000256" key="1">
    <source>
        <dbReference type="SAM" id="Coils"/>
    </source>
</evidence>
<dbReference type="PANTHER" id="PTHR35186:SF4">
    <property type="entry name" value="PRION-INHIBITION AND PROPAGATION HELO DOMAIN-CONTAINING PROTEIN"/>
    <property type="match status" value="1"/>
</dbReference>
<organism evidence="2 3">
    <name type="scientific">Lentithecium fluviatile CBS 122367</name>
    <dbReference type="NCBI Taxonomy" id="1168545"/>
    <lineage>
        <taxon>Eukaryota</taxon>
        <taxon>Fungi</taxon>
        <taxon>Dikarya</taxon>
        <taxon>Ascomycota</taxon>
        <taxon>Pezizomycotina</taxon>
        <taxon>Dothideomycetes</taxon>
        <taxon>Pleosporomycetidae</taxon>
        <taxon>Pleosporales</taxon>
        <taxon>Massarineae</taxon>
        <taxon>Lentitheciaceae</taxon>
        <taxon>Lentithecium</taxon>
    </lineage>
</organism>
<keyword evidence="1" id="KW-0175">Coiled coil</keyword>
<dbReference type="OrthoDB" id="3565018at2759"/>
<dbReference type="Proteomes" id="UP000799291">
    <property type="component" value="Unassembled WGS sequence"/>
</dbReference>
<dbReference type="EMBL" id="MU005573">
    <property type="protein sequence ID" value="KAF2688369.1"/>
    <property type="molecule type" value="Genomic_DNA"/>
</dbReference>
<gene>
    <name evidence="2" type="ORF">K458DRAFT_384553</name>
</gene>
<feature type="coiled-coil region" evidence="1">
    <location>
        <begin position="75"/>
        <end position="102"/>
    </location>
</feature>
<reference evidence="2" key="1">
    <citation type="journal article" date="2020" name="Stud. Mycol.">
        <title>101 Dothideomycetes genomes: a test case for predicting lifestyles and emergence of pathogens.</title>
        <authorList>
            <person name="Haridas S."/>
            <person name="Albert R."/>
            <person name="Binder M."/>
            <person name="Bloem J."/>
            <person name="Labutti K."/>
            <person name="Salamov A."/>
            <person name="Andreopoulos B."/>
            <person name="Baker S."/>
            <person name="Barry K."/>
            <person name="Bills G."/>
            <person name="Bluhm B."/>
            <person name="Cannon C."/>
            <person name="Castanera R."/>
            <person name="Culley D."/>
            <person name="Daum C."/>
            <person name="Ezra D."/>
            <person name="Gonzalez J."/>
            <person name="Henrissat B."/>
            <person name="Kuo A."/>
            <person name="Liang C."/>
            <person name="Lipzen A."/>
            <person name="Lutzoni F."/>
            <person name="Magnuson J."/>
            <person name="Mondo S."/>
            <person name="Nolan M."/>
            <person name="Ohm R."/>
            <person name="Pangilinan J."/>
            <person name="Park H.-J."/>
            <person name="Ramirez L."/>
            <person name="Alfaro M."/>
            <person name="Sun H."/>
            <person name="Tritt A."/>
            <person name="Yoshinaga Y."/>
            <person name="Zwiers L.-H."/>
            <person name="Turgeon B."/>
            <person name="Goodwin S."/>
            <person name="Spatafora J."/>
            <person name="Crous P."/>
            <person name="Grigoriev I."/>
        </authorList>
    </citation>
    <scope>NUCLEOTIDE SEQUENCE</scope>
    <source>
        <strain evidence="2">CBS 122367</strain>
    </source>
</reference>